<sequence>MEELWIEFVNSEWHDWKGLGASEDRLDKPGWLDGLLMRYDLPAYAPDEEGRAALKRLRGLLRGCAERLAQGGPLDDDVVASLNERLGRAPVTKRLERSADGKLQVADTWDAAADEGDVLQGAIALSFARTVAGGRADRVRICDNRDCLWVFVDETRNRSKRYCDDSMCGNLMKVRRFRARRKTEPSANG</sequence>
<protein>
    <recommendedName>
        <fullName evidence="1">Zinc finger CGNR domain-containing protein</fullName>
    </recommendedName>
</protein>
<accession>A0ABR5AAZ9</accession>
<dbReference type="PANTHER" id="PTHR35525">
    <property type="entry name" value="BLL6575 PROTEIN"/>
    <property type="match status" value="1"/>
</dbReference>
<evidence type="ECO:0000313" key="2">
    <source>
        <dbReference type="EMBL" id="KIL38235.1"/>
    </source>
</evidence>
<keyword evidence="3" id="KW-1185">Reference proteome</keyword>
<dbReference type="Proteomes" id="UP000031967">
    <property type="component" value="Unassembled WGS sequence"/>
</dbReference>
<dbReference type="Gene3D" id="1.10.3300.10">
    <property type="entry name" value="Jann2411-like domain"/>
    <property type="match status" value="1"/>
</dbReference>
<dbReference type="InterPro" id="IPR021005">
    <property type="entry name" value="Znf_CGNR"/>
</dbReference>
<evidence type="ECO:0000313" key="3">
    <source>
        <dbReference type="Proteomes" id="UP000031967"/>
    </source>
</evidence>
<dbReference type="Pfam" id="PF11706">
    <property type="entry name" value="zf-CGNR"/>
    <property type="match status" value="1"/>
</dbReference>
<name>A0ABR5AAZ9_9BACL</name>
<reference evidence="2 3" key="1">
    <citation type="submission" date="2014-12" db="EMBL/GenBank/DDBJ databases">
        <title>Draft genome sequence of Paenibacillus kamchatkensis strain B-2647.</title>
        <authorList>
            <person name="Karlyshev A.V."/>
            <person name="Kudryashova E.B."/>
        </authorList>
    </citation>
    <scope>NUCLEOTIDE SEQUENCE [LARGE SCALE GENOMIC DNA]</scope>
    <source>
        <strain evidence="2 3">VKM B-2647</strain>
    </source>
</reference>
<dbReference type="InterPro" id="IPR023286">
    <property type="entry name" value="ABATE_dom_sf"/>
</dbReference>
<evidence type="ECO:0000259" key="1">
    <source>
        <dbReference type="Pfam" id="PF11706"/>
    </source>
</evidence>
<dbReference type="RefSeq" id="WP_041051647.1">
    <property type="nucleotide sequence ID" value="NZ_JXAK01000070.1"/>
</dbReference>
<comment type="caution">
    <text evidence="2">The sequence shown here is derived from an EMBL/GenBank/DDBJ whole genome shotgun (WGS) entry which is preliminary data.</text>
</comment>
<gene>
    <name evidence="2" type="ORF">SD70_27830</name>
</gene>
<organism evidence="2 3">
    <name type="scientific">Gordoniibacillus kamchatkensis</name>
    <dbReference type="NCBI Taxonomy" id="1590651"/>
    <lineage>
        <taxon>Bacteria</taxon>
        <taxon>Bacillati</taxon>
        <taxon>Bacillota</taxon>
        <taxon>Bacilli</taxon>
        <taxon>Bacillales</taxon>
        <taxon>Paenibacillaceae</taxon>
        <taxon>Gordoniibacillus</taxon>
    </lineage>
</organism>
<dbReference type="EMBL" id="JXAK01000070">
    <property type="protein sequence ID" value="KIL38235.1"/>
    <property type="molecule type" value="Genomic_DNA"/>
</dbReference>
<feature type="domain" description="Zinc finger CGNR" evidence="1">
    <location>
        <begin position="138"/>
        <end position="181"/>
    </location>
</feature>
<dbReference type="Pfam" id="PF07336">
    <property type="entry name" value="ABATE"/>
    <property type="match status" value="1"/>
</dbReference>
<dbReference type="InterPro" id="IPR010852">
    <property type="entry name" value="ABATE"/>
</dbReference>
<proteinExistence type="predicted"/>
<dbReference type="PANTHER" id="PTHR35525:SF3">
    <property type="entry name" value="BLL6575 PROTEIN"/>
    <property type="match status" value="1"/>
</dbReference>
<dbReference type="SUPFAM" id="SSF160904">
    <property type="entry name" value="Jann2411-like"/>
    <property type="match status" value="1"/>
</dbReference>